<accession>A0A6N6MZ52</accession>
<dbReference type="RefSeq" id="WP_151151791.1">
    <property type="nucleotide sequence ID" value="NZ_WAIE01000007.1"/>
</dbReference>
<reference evidence="1 2" key="1">
    <citation type="journal article" date="2017" name="Int. J. Syst. Evol. Microbiol.">
        <title>Desulfovibrio senegalensis sp. nov., a mesophilic sulfate reducer isolated from marine sediment.</title>
        <authorList>
            <person name="Thioye A."/>
            <person name="Gam Z.B.A."/>
            <person name="Mbengue M."/>
            <person name="Cayol J.L."/>
            <person name="Joseph-Bartoli M."/>
            <person name="Toure-Kane C."/>
            <person name="Labat M."/>
        </authorList>
    </citation>
    <scope>NUCLEOTIDE SEQUENCE [LARGE SCALE GENOMIC DNA]</scope>
    <source>
        <strain evidence="1 2">DSM 101509</strain>
    </source>
</reference>
<dbReference type="EMBL" id="WAIE01000007">
    <property type="protein sequence ID" value="KAB1440350.1"/>
    <property type="molecule type" value="Genomic_DNA"/>
</dbReference>
<evidence type="ECO:0000313" key="1">
    <source>
        <dbReference type="EMBL" id="KAB1440350.1"/>
    </source>
</evidence>
<dbReference type="Proteomes" id="UP000438699">
    <property type="component" value="Unassembled WGS sequence"/>
</dbReference>
<name>A0A6N6MZ52_9BACT</name>
<gene>
    <name evidence="1" type="ORF">F8A88_13960</name>
</gene>
<sequence>MDRNGLTDKLVAKLNADWGAYQLKESTPEAELFSQSLKESVSLFQGVGQSGNPYTILMVEEVTLHHELVNYSNAPEMVNSIKPALEQLSDANETLKLVQDHDAYEKAARTYSSKRKQGGLPLDAFREFIKSHTARLTNRLKATSSVPEKNILRQRKDNLKVANQKYMAMQRQALGMEQGQGLER</sequence>
<dbReference type="AlphaFoldDB" id="A0A6N6MZ52"/>
<organism evidence="1 2">
    <name type="scientific">Pseudodesulfovibrio senegalensis</name>
    <dbReference type="NCBI Taxonomy" id="1721087"/>
    <lineage>
        <taxon>Bacteria</taxon>
        <taxon>Pseudomonadati</taxon>
        <taxon>Thermodesulfobacteriota</taxon>
        <taxon>Desulfovibrionia</taxon>
        <taxon>Desulfovibrionales</taxon>
        <taxon>Desulfovibrionaceae</taxon>
    </lineage>
</organism>
<keyword evidence="2" id="KW-1185">Reference proteome</keyword>
<proteinExistence type="predicted"/>
<evidence type="ECO:0000313" key="2">
    <source>
        <dbReference type="Proteomes" id="UP000438699"/>
    </source>
</evidence>
<comment type="caution">
    <text evidence="1">The sequence shown here is derived from an EMBL/GenBank/DDBJ whole genome shotgun (WGS) entry which is preliminary data.</text>
</comment>
<dbReference type="OrthoDB" id="5457964at2"/>
<protein>
    <submittedName>
        <fullName evidence="1">Uncharacterized protein</fullName>
    </submittedName>
</protein>